<keyword evidence="2 3" id="KW-0802">TPR repeat</keyword>
<sequence>MGENLGRWKRALVRPWVLIGIGMALLLLASLLFRAQVRPLIGLPASERIGIATGQPLPKYAGRDVREIREDPQEVRLFNDEQKKVIRQGILDAAGSIDVDPDVLDPWLKLGLYKKVIGDYEGARDAWEYAGLVRPRNVISFKNLGELYWHYLPDFERAEKNLRVAIENEPQLVDAYITLSDIYHYSYHEKADLADDVLLEGLENNPGSLDLTSYLARRYKEMGNIAKAIEYYEKLLELDPGNSGALGELERLRVK</sequence>
<dbReference type="InterPro" id="IPR019734">
    <property type="entry name" value="TPR_rpt"/>
</dbReference>
<dbReference type="AlphaFoldDB" id="A0A931WPD8"/>
<keyword evidence="4" id="KW-1133">Transmembrane helix</keyword>
<dbReference type="SMART" id="SM00028">
    <property type="entry name" value="TPR"/>
    <property type="match status" value="2"/>
</dbReference>
<evidence type="ECO:0000256" key="2">
    <source>
        <dbReference type="ARBA" id="ARBA00022803"/>
    </source>
</evidence>
<keyword evidence="4" id="KW-0812">Transmembrane</keyword>
<reference evidence="5" key="1">
    <citation type="submission" date="2020-07" db="EMBL/GenBank/DDBJ databases">
        <title>Huge and variable diversity of episymbiotic CPR bacteria and DPANN archaea in groundwater ecosystems.</title>
        <authorList>
            <person name="He C.Y."/>
            <person name="Keren R."/>
            <person name="Whittaker M."/>
            <person name="Farag I.F."/>
            <person name="Doudna J."/>
            <person name="Cate J.H.D."/>
            <person name="Banfield J.F."/>
        </authorList>
    </citation>
    <scope>NUCLEOTIDE SEQUENCE</scope>
    <source>
        <strain evidence="5">NC_groundwater_193_Ag_S-0.1um_51_7</strain>
    </source>
</reference>
<evidence type="ECO:0000256" key="4">
    <source>
        <dbReference type="SAM" id="Phobius"/>
    </source>
</evidence>
<organism evidence="5 6">
    <name type="scientific">Candidatus Sungiibacteriota bacterium</name>
    <dbReference type="NCBI Taxonomy" id="2750080"/>
    <lineage>
        <taxon>Bacteria</taxon>
        <taxon>Candidatus Sungiibacteriota</taxon>
    </lineage>
</organism>
<evidence type="ECO:0000256" key="1">
    <source>
        <dbReference type="ARBA" id="ARBA00022737"/>
    </source>
</evidence>
<feature type="repeat" description="TPR" evidence="3">
    <location>
        <begin position="209"/>
        <end position="242"/>
    </location>
</feature>
<dbReference type="Gene3D" id="1.25.40.10">
    <property type="entry name" value="Tetratricopeptide repeat domain"/>
    <property type="match status" value="1"/>
</dbReference>
<feature type="transmembrane region" description="Helical" evidence="4">
    <location>
        <begin position="12"/>
        <end position="33"/>
    </location>
</feature>
<dbReference type="PROSITE" id="PS50005">
    <property type="entry name" value="TPR"/>
    <property type="match status" value="1"/>
</dbReference>
<evidence type="ECO:0000256" key="3">
    <source>
        <dbReference type="PROSITE-ProRule" id="PRU00339"/>
    </source>
</evidence>
<dbReference type="SUPFAM" id="SSF48452">
    <property type="entry name" value="TPR-like"/>
    <property type="match status" value="1"/>
</dbReference>
<dbReference type="InterPro" id="IPR013105">
    <property type="entry name" value="TPR_2"/>
</dbReference>
<proteinExistence type="predicted"/>
<comment type="caution">
    <text evidence="5">The sequence shown here is derived from an EMBL/GenBank/DDBJ whole genome shotgun (WGS) entry which is preliminary data.</text>
</comment>
<evidence type="ECO:0000313" key="5">
    <source>
        <dbReference type="EMBL" id="MBI2096865.1"/>
    </source>
</evidence>
<dbReference type="InterPro" id="IPR011990">
    <property type="entry name" value="TPR-like_helical_dom_sf"/>
</dbReference>
<keyword evidence="4" id="KW-0472">Membrane</keyword>
<dbReference type="EMBL" id="JACOZA010000044">
    <property type="protein sequence ID" value="MBI2096865.1"/>
    <property type="molecule type" value="Genomic_DNA"/>
</dbReference>
<accession>A0A931WPD8</accession>
<protein>
    <submittedName>
        <fullName evidence="5">Tetratricopeptide repeat protein</fullName>
    </submittedName>
</protein>
<evidence type="ECO:0000313" key="6">
    <source>
        <dbReference type="Proteomes" id="UP000724148"/>
    </source>
</evidence>
<name>A0A931WPD8_9BACT</name>
<gene>
    <name evidence="5" type="ORF">HYT40_01790</name>
</gene>
<dbReference type="Pfam" id="PF07719">
    <property type="entry name" value="TPR_2"/>
    <property type="match status" value="1"/>
</dbReference>
<keyword evidence="1" id="KW-0677">Repeat</keyword>
<dbReference type="Proteomes" id="UP000724148">
    <property type="component" value="Unassembled WGS sequence"/>
</dbReference>